<evidence type="ECO:0000313" key="2">
    <source>
        <dbReference type="Proteomes" id="UP000078492"/>
    </source>
</evidence>
<sequence length="50" mass="5895">MGRLENFDIRENRGILTPDGRQIDLLCRHARKRNPLSDEFAIIKPPNNHR</sequence>
<dbReference type="AlphaFoldDB" id="A0A195DMU7"/>
<proteinExistence type="predicted"/>
<evidence type="ECO:0000313" key="1">
    <source>
        <dbReference type="EMBL" id="KYN13824.1"/>
    </source>
</evidence>
<protein>
    <submittedName>
        <fullName evidence="1">Uncharacterized protein</fullName>
    </submittedName>
</protein>
<organism evidence="1 2">
    <name type="scientific">Trachymyrmex cornetzi</name>
    <dbReference type="NCBI Taxonomy" id="471704"/>
    <lineage>
        <taxon>Eukaryota</taxon>
        <taxon>Metazoa</taxon>
        <taxon>Ecdysozoa</taxon>
        <taxon>Arthropoda</taxon>
        <taxon>Hexapoda</taxon>
        <taxon>Insecta</taxon>
        <taxon>Pterygota</taxon>
        <taxon>Neoptera</taxon>
        <taxon>Endopterygota</taxon>
        <taxon>Hymenoptera</taxon>
        <taxon>Apocrita</taxon>
        <taxon>Aculeata</taxon>
        <taxon>Formicoidea</taxon>
        <taxon>Formicidae</taxon>
        <taxon>Myrmicinae</taxon>
        <taxon>Trachymyrmex</taxon>
    </lineage>
</organism>
<gene>
    <name evidence="1" type="ORF">ALC57_13898</name>
</gene>
<keyword evidence="2" id="KW-1185">Reference proteome</keyword>
<reference evidence="1 2" key="1">
    <citation type="submission" date="2015-09" db="EMBL/GenBank/DDBJ databases">
        <title>Trachymyrmex cornetzi WGS genome.</title>
        <authorList>
            <person name="Nygaard S."/>
            <person name="Hu H."/>
            <person name="Boomsma J."/>
            <person name="Zhang G."/>
        </authorList>
    </citation>
    <scope>NUCLEOTIDE SEQUENCE [LARGE SCALE GENOMIC DNA]</scope>
    <source>
        <strain evidence="1">Tcor2-1</strain>
        <tissue evidence="1">Whole body</tissue>
    </source>
</reference>
<dbReference type="EMBL" id="KQ980734">
    <property type="protein sequence ID" value="KYN13824.1"/>
    <property type="molecule type" value="Genomic_DNA"/>
</dbReference>
<accession>A0A195DMU7</accession>
<dbReference type="Proteomes" id="UP000078492">
    <property type="component" value="Unassembled WGS sequence"/>
</dbReference>
<name>A0A195DMU7_9HYME</name>